<dbReference type="PANTHER" id="PTHR16453:SF9">
    <property type="entry name" value="GATOR COMPLEX PROTEIN MIOS"/>
    <property type="match status" value="1"/>
</dbReference>
<reference evidence="3" key="1">
    <citation type="submission" date="2014-12" db="EMBL/GenBank/DDBJ databases">
        <title>Genome Sequence of Valsa Canker Pathogens Uncovers a Specific Adaption of Colonization on Woody Bark.</title>
        <authorList>
            <person name="Yin Z."/>
            <person name="Liu H."/>
            <person name="Gao X."/>
            <person name="Li Z."/>
            <person name="Song N."/>
            <person name="Ke X."/>
            <person name="Dai Q."/>
            <person name="Wu Y."/>
            <person name="Sun Y."/>
            <person name="Xu J.-R."/>
            <person name="Kang Z.K."/>
            <person name="Wang L."/>
            <person name="Huang L."/>
        </authorList>
    </citation>
    <scope>NUCLEOTIDE SEQUENCE [LARGE SCALE GENOMIC DNA]</scope>
    <source>
        <strain evidence="3">SXYL134</strain>
    </source>
</reference>
<keyword evidence="3" id="KW-1185">Reference proteome</keyword>
<evidence type="ECO:0000259" key="1">
    <source>
        <dbReference type="Pfam" id="PF21719"/>
    </source>
</evidence>
<dbReference type="GO" id="GO:1904263">
    <property type="term" value="P:positive regulation of TORC1 signaling"/>
    <property type="evidence" value="ECO:0007669"/>
    <property type="project" value="TreeGrafter"/>
</dbReference>
<dbReference type="EMBL" id="KN714801">
    <property type="protein sequence ID" value="KUI62153.1"/>
    <property type="molecule type" value="Genomic_DNA"/>
</dbReference>
<dbReference type="AlphaFoldDB" id="A0A194VE40"/>
<dbReference type="PANTHER" id="PTHR16453">
    <property type="entry name" value="WD40 DOMAIN-CONTAINING PROTEIN MIO FAMILY MEMBER"/>
    <property type="match status" value="1"/>
</dbReference>
<evidence type="ECO:0000313" key="2">
    <source>
        <dbReference type="EMBL" id="KUI62153.1"/>
    </source>
</evidence>
<dbReference type="Proteomes" id="UP000078576">
    <property type="component" value="Unassembled WGS sequence"/>
</dbReference>
<dbReference type="InterPro" id="IPR015943">
    <property type="entry name" value="WD40/YVTN_repeat-like_dom_sf"/>
</dbReference>
<dbReference type="Gene3D" id="2.130.10.10">
    <property type="entry name" value="YVTN repeat-like/Quinoprotein amine dehydrogenase"/>
    <property type="match status" value="1"/>
</dbReference>
<gene>
    <name evidence="2" type="ORF">VP1G_09295</name>
</gene>
<dbReference type="InterPro" id="IPR037593">
    <property type="entry name" value="MIOS/Sea4"/>
</dbReference>
<name>A0A194VE40_CYTMA</name>
<dbReference type="SUPFAM" id="SSF50978">
    <property type="entry name" value="WD40 repeat-like"/>
    <property type="match status" value="1"/>
</dbReference>
<feature type="domain" description="MIOS-like alpha-solenoid" evidence="1">
    <location>
        <begin position="564"/>
        <end position="801"/>
    </location>
</feature>
<dbReference type="InterPro" id="IPR049092">
    <property type="entry name" value="MIOS_a-sol"/>
</dbReference>
<dbReference type="FunFam" id="2.130.10.10:FF:001167">
    <property type="entry name" value="Uncharacterized protein"/>
    <property type="match status" value="1"/>
</dbReference>
<sequence length="950" mass="105989">MDRPEPGLLKWSPNPNNDSFLHVNLQHRVVQLYEPTGHARRGRFDYRKVSKHDDVPPLTTYDWSPSIPGLVAVGSSTGVVNLLRVDDNSNAYMELSLKVARTCLAVAFNTTGLLAVGLDRVRNDQCLHVWDVNRLATTHESGPGFPYGFEPFREPFRRLEHNASISSIKFFEDNPQTLVAGIKGSGLRIHDLRDGHESVINFQTKCNNNLTIDYADQNYFASSALDSPGVMVWDRRALNRSVASPSYLEAVDADDIPFGGALRLDHVMEMESDPQARSDRNSFIRKIAYCRDQRGMLAVLSRTGQLKVLSTQTSEYLPIDMESESPQLLEVKKSNEMDNFYSEFGRKNERIVSFDWLTMPSPALRPRLLVLRANGAFEILDVPSLTRTYPYKLTPWQAPYRGLVEGSGYHILMEFEPGQTSEILGPVFIENALSEIPIYGPEKVDARAIAAKALETYLPEDDLLLDTAASDTPLPVAFTQATTVAEKLRALRAYVQDIARSDSLDKDGNPGIDDHVGRLSGIPLESSSSRSNRALHEALLGSTLATAGFPKGAQIVLDHVMLLRARERYLFDCRVNRAVVADDPWLKGVWGWIEGAEEAASDGGMMSHPLDLSYLGVNTIWTNDLGERPALRIAEGATHVNPTIWERCANALCKRRGFPVYDGVATRKPYQRQLLLNICDWGVSAVTEDIVDTNGSSIEKGAFWHTRMTAHALFRGDTQEAVRILKEASKAHPELLFVSLALQLTGRGDRSVAAEQLDFDEAVAAKTDPYLRAISSYVATGDWATIANQRSLPLRDRTFVAVRTFDDAQLTEWLAAEVEEAIREGDIEGIVLTGITEKMVDILAQYVEKFHDIQTATLIMSFCAPRYIDDYRCKAWRNAYRAYLQRHKAFYQRTKFEVESTKRSKRDGRPMIKPPSRQIALRCVYCDAETSLLRSSTSSSSAAVAAAGGL</sequence>
<dbReference type="Pfam" id="PF21719">
    <property type="entry name" value="MIOS_a-sol"/>
    <property type="match status" value="1"/>
</dbReference>
<proteinExistence type="predicted"/>
<dbReference type="InterPro" id="IPR036322">
    <property type="entry name" value="WD40_repeat_dom_sf"/>
</dbReference>
<protein>
    <submittedName>
        <fullName evidence="2">SEH-associated protein 4</fullName>
    </submittedName>
</protein>
<dbReference type="OrthoDB" id="341486at2759"/>
<dbReference type="STRING" id="694573.A0A194VE40"/>
<evidence type="ECO:0000313" key="3">
    <source>
        <dbReference type="Proteomes" id="UP000078576"/>
    </source>
</evidence>
<accession>A0A194VE40</accession>
<dbReference type="GO" id="GO:0005737">
    <property type="term" value="C:cytoplasm"/>
    <property type="evidence" value="ECO:0007669"/>
    <property type="project" value="TreeGrafter"/>
</dbReference>
<organism evidence="2 3">
    <name type="scientific">Cytospora mali</name>
    <name type="common">Apple Valsa canker fungus</name>
    <name type="synonym">Valsa mali</name>
    <dbReference type="NCBI Taxonomy" id="578113"/>
    <lineage>
        <taxon>Eukaryota</taxon>
        <taxon>Fungi</taxon>
        <taxon>Dikarya</taxon>
        <taxon>Ascomycota</taxon>
        <taxon>Pezizomycotina</taxon>
        <taxon>Sordariomycetes</taxon>
        <taxon>Sordariomycetidae</taxon>
        <taxon>Diaporthales</taxon>
        <taxon>Cytosporaceae</taxon>
        <taxon>Cytospora</taxon>
    </lineage>
</organism>